<dbReference type="GO" id="GO:0005886">
    <property type="term" value="C:plasma membrane"/>
    <property type="evidence" value="ECO:0007669"/>
    <property type="project" value="UniProtKB-SubCell"/>
</dbReference>
<evidence type="ECO:0000256" key="5">
    <source>
        <dbReference type="ARBA" id="ARBA00023136"/>
    </source>
</evidence>
<dbReference type="InterPro" id="IPR011577">
    <property type="entry name" value="Cyt_b561_bac/Ni-Hgenase"/>
</dbReference>
<keyword evidence="3 6" id="KW-0812">Transmembrane</keyword>
<name>A0A318L9E3_9NEIS</name>
<keyword evidence="2" id="KW-1003">Cell membrane</keyword>
<dbReference type="AlphaFoldDB" id="A0A318L9E3"/>
<evidence type="ECO:0000256" key="4">
    <source>
        <dbReference type="ARBA" id="ARBA00022989"/>
    </source>
</evidence>
<evidence type="ECO:0000256" key="1">
    <source>
        <dbReference type="ARBA" id="ARBA00004651"/>
    </source>
</evidence>
<feature type="transmembrane region" description="Helical" evidence="6">
    <location>
        <begin position="102"/>
        <end position="122"/>
    </location>
</feature>
<comment type="caution">
    <text evidence="8">The sequence shown here is derived from an EMBL/GenBank/DDBJ whole genome shotgun (WGS) entry which is preliminary data.</text>
</comment>
<keyword evidence="9" id="KW-1185">Reference proteome</keyword>
<evidence type="ECO:0000313" key="9">
    <source>
        <dbReference type="Proteomes" id="UP000247555"/>
    </source>
</evidence>
<dbReference type="OrthoDB" id="196472at2"/>
<dbReference type="InterPro" id="IPR051542">
    <property type="entry name" value="Hydrogenase_cytochrome"/>
</dbReference>
<dbReference type="Pfam" id="PF01292">
    <property type="entry name" value="Ni_hydr_CYTB"/>
    <property type="match status" value="1"/>
</dbReference>
<dbReference type="Gene3D" id="1.20.950.20">
    <property type="entry name" value="Transmembrane di-heme cytochromes, Chain C"/>
    <property type="match status" value="1"/>
</dbReference>
<dbReference type="RefSeq" id="WP_110391004.1">
    <property type="nucleotide sequence ID" value="NZ_QJKI01000012.1"/>
</dbReference>
<evidence type="ECO:0000313" key="8">
    <source>
        <dbReference type="EMBL" id="PXX78297.1"/>
    </source>
</evidence>
<keyword evidence="4 6" id="KW-1133">Transmembrane helix</keyword>
<gene>
    <name evidence="8" type="ORF">DFR34_11216</name>
</gene>
<evidence type="ECO:0000256" key="6">
    <source>
        <dbReference type="SAM" id="Phobius"/>
    </source>
</evidence>
<keyword evidence="5 6" id="KW-0472">Membrane</keyword>
<accession>A0A318L9E3</accession>
<evidence type="ECO:0000259" key="7">
    <source>
        <dbReference type="Pfam" id="PF01292"/>
    </source>
</evidence>
<sequence>MSAELPAAGQPVKVWDGFIRLFHWSLVAIVALNLFVLEEGDVAHRWLGYIAAGAVLARVLWGFVGSRHARFADWFPTPARLRAHLCAMRRGEAEHHLGHNPLAGLMILTLLSVILGLAVSGWLMGTDAYFGVEWVEELHEALAVGLQGLVAVHVLAALLMGRKLRQPLIRAMITGYKRSPG</sequence>
<evidence type="ECO:0000256" key="3">
    <source>
        <dbReference type="ARBA" id="ARBA00022692"/>
    </source>
</evidence>
<dbReference type="Proteomes" id="UP000247555">
    <property type="component" value="Unassembled WGS sequence"/>
</dbReference>
<dbReference type="GO" id="GO:0020037">
    <property type="term" value="F:heme binding"/>
    <property type="evidence" value="ECO:0007669"/>
    <property type="project" value="TreeGrafter"/>
</dbReference>
<dbReference type="InterPro" id="IPR016174">
    <property type="entry name" value="Di-haem_cyt_TM"/>
</dbReference>
<feature type="transmembrane region" description="Helical" evidence="6">
    <location>
        <begin position="43"/>
        <end position="61"/>
    </location>
</feature>
<dbReference type="SUPFAM" id="SSF81342">
    <property type="entry name" value="Transmembrane di-heme cytochromes"/>
    <property type="match status" value="1"/>
</dbReference>
<protein>
    <submittedName>
        <fullName evidence="8">Cytochrome b</fullName>
    </submittedName>
</protein>
<feature type="transmembrane region" description="Helical" evidence="6">
    <location>
        <begin position="21"/>
        <end position="37"/>
    </location>
</feature>
<dbReference type="PANTHER" id="PTHR30485:SF2">
    <property type="entry name" value="BLL0597 PROTEIN"/>
    <property type="match status" value="1"/>
</dbReference>
<dbReference type="GO" id="GO:0009055">
    <property type="term" value="F:electron transfer activity"/>
    <property type="evidence" value="ECO:0007669"/>
    <property type="project" value="InterPro"/>
</dbReference>
<dbReference type="GO" id="GO:0022904">
    <property type="term" value="P:respiratory electron transport chain"/>
    <property type="evidence" value="ECO:0007669"/>
    <property type="project" value="InterPro"/>
</dbReference>
<evidence type="ECO:0000256" key="2">
    <source>
        <dbReference type="ARBA" id="ARBA00022475"/>
    </source>
</evidence>
<organism evidence="8 9">
    <name type="scientific">Rivihabitans pingtungensis</name>
    <dbReference type="NCBI Taxonomy" id="1054498"/>
    <lineage>
        <taxon>Bacteria</taxon>
        <taxon>Pseudomonadati</taxon>
        <taxon>Pseudomonadota</taxon>
        <taxon>Betaproteobacteria</taxon>
        <taxon>Neisseriales</taxon>
        <taxon>Aquaspirillaceae</taxon>
        <taxon>Rivihabitans</taxon>
    </lineage>
</organism>
<comment type="subcellular location">
    <subcellularLocation>
        <location evidence="1">Cell membrane</location>
        <topology evidence="1">Multi-pass membrane protein</topology>
    </subcellularLocation>
</comment>
<reference evidence="8 9" key="1">
    <citation type="submission" date="2018-05" db="EMBL/GenBank/DDBJ databases">
        <title>Genomic Encyclopedia of Type Strains, Phase IV (KMG-IV): sequencing the most valuable type-strain genomes for metagenomic binning, comparative biology and taxonomic classification.</title>
        <authorList>
            <person name="Goeker M."/>
        </authorList>
    </citation>
    <scope>NUCLEOTIDE SEQUENCE [LARGE SCALE GENOMIC DNA]</scope>
    <source>
        <strain evidence="8 9">DSM 29661</strain>
    </source>
</reference>
<feature type="transmembrane region" description="Helical" evidence="6">
    <location>
        <begin position="142"/>
        <end position="160"/>
    </location>
</feature>
<feature type="domain" description="Cytochrome b561 bacterial/Ni-hydrogenase" evidence="7">
    <location>
        <begin position="14"/>
        <end position="175"/>
    </location>
</feature>
<dbReference type="EMBL" id="QJKI01000012">
    <property type="protein sequence ID" value="PXX78297.1"/>
    <property type="molecule type" value="Genomic_DNA"/>
</dbReference>
<proteinExistence type="predicted"/>
<dbReference type="PANTHER" id="PTHR30485">
    <property type="entry name" value="NI/FE-HYDROGENASE 1 B-TYPE CYTOCHROME SUBUNIT"/>
    <property type="match status" value="1"/>
</dbReference>